<protein>
    <submittedName>
        <fullName evidence="3">SDR family oxidoreductase</fullName>
    </submittedName>
</protein>
<dbReference type="AlphaFoldDB" id="A0AA94XQ06"/>
<organism evidence="3 4">
    <name type="scientific">Glutamicibacter halophytocola</name>
    <dbReference type="NCBI Taxonomy" id="1933880"/>
    <lineage>
        <taxon>Bacteria</taxon>
        <taxon>Bacillati</taxon>
        <taxon>Actinomycetota</taxon>
        <taxon>Actinomycetes</taxon>
        <taxon>Micrococcales</taxon>
        <taxon>Micrococcaceae</taxon>
        <taxon>Glutamicibacter</taxon>
    </lineage>
</organism>
<dbReference type="PRINTS" id="PR00081">
    <property type="entry name" value="GDHRDH"/>
</dbReference>
<keyword evidence="2" id="KW-0560">Oxidoreductase</keyword>
<dbReference type="InterPro" id="IPR002347">
    <property type="entry name" value="SDR_fam"/>
</dbReference>
<accession>A0AA94XQ06</accession>
<dbReference type="InterPro" id="IPR020904">
    <property type="entry name" value="Sc_DH/Rdtase_CS"/>
</dbReference>
<dbReference type="InterPro" id="IPR036291">
    <property type="entry name" value="NAD(P)-bd_dom_sf"/>
</dbReference>
<dbReference type="EMBL" id="CP102487">
    <property type="protein sequence ID" value="UUX57690.1"/>
    <property type="molecule type" value="Genomic_DNA"/>
</dbReference>
<proteinExistence type="inferred from homology"/>
<comment type="similarity">
    <text evidence="1">Belongs to the short-chain dehydrogenases/reductases (SDR) family.</text>
</comment>
<dbReference type="PANTHER" id="PTHR43477">
    <property type="entry name" value="DIHYDROANTICAPSIN 7-DEHYDROGENASE"/>
    <property type="match status" value="1"/>
</dbReference>
<dbReference type="RefSeq" id="WP_257745253.1">
    <property type="nucleotide sequence ID" value="NZ_CP102487.1"/>
</dbReference>
<dbReference type="InterPro" id="IPR051122">
    <property type="entry name" value="SDR_DHRS6-like"/>
</dbReference>
<gene>
    <name evidence="3" type="ORF">NUH22_10205</name>
</gene>
<dbReference type="Pfam" id="PF00106">
    <property type="entry name" value="adh_short"/>
    <property type="match status" value="1"/>
</dbReference>
<reference evidence="3" key="1">
    <citation type="journal article" date="2022" name="Pest Manag. Sci.">
        <title>Glutamicibacter halophytocola-mediated host fitness of potato tuber moth on Solanaceae crops.</title>
        <authorList>
            <person name="Wang W."/>
            <person name="Xiao G."/>
            <person name="Du G."/>
            <person name="Chang L."/>
            <person name="Yang Y."/>
            <person name="Ye J."/>
            <person name="Chen B."/>
        </authorList>
    </citation>
    <scope>NUCLEOTIDE SEQUENCE</scope>
    <source>
        <strain evidence="3">S2</strain>
    </source>
</reference>
<dbReference type="Proteomes" id="UP001060018">
    <property type="component" value="Chromosome"/>
</dbReference>
<dbReference type="PANTHER" id="PTHR43477:SF1">
    <property type="entry name" value="DIHYDROANTICAPSIN 7-DEHYDROGENASE"/>
    <property type="match status" value="1"/>
</dbReference>
<dbReference type="Gene3D" id="3.40.50.720">
    <property type="entry name" value="NAD(P)-binding Rossmann-like Domain"/>
    <property type="match status" value="1"/>
</dbReference>
<dbReference type="PROSITE" id="PS51257">
    <property type="entry name" value="PROKAR_LIPOPROTEIN"/>
    <property type="match status" value="1"/>
</dbReference>
<evidence type="ECO:0000256" key="2">
    <source>
        <dbReference type="ARBA" id="ARBA00023002"/>
    </source>
</evidence>
<evidence type="ECO:0000313" key="3">
    <source>
        <dbReference type="EMBL" id="UUX57690.1"/>
    </source>
</evidence>
<evidence type="ECO:0000313" key="4">
    <source>
        <dbReference type="Proteomes" id="UP001060018"/>
    </source>
</evidence>
<dbReference type="SUPFAM" id="SSF51735">
    <property type="entry name" value="NAD(P)-binding Rossmann-fold domains"/>
    <property type="match status" value="1"/>
</dbReference>
<dbReference type="PROSITE" id="PS00061">
    <property type="entry name" value="ADH_SHORT"/>
    <property type="match status" value="1"/>
</dbReference>
<name>A0AA94XQ06_9MICC</name>
<dbReference type="GO" id="GO:0016491">
    <property type="term" value="F:oxidoreductase activity"/>
    <property type="evidence" value="ECO:0007669"/>
    <property type="project" value="UniProtKB-KW"/>
</dbReference>
<evidence type="ECO:0000256" key="1">
    <source>
        <dbReference type="ARBA" id="ARBA00006484"/>
    </source>
</evidence>
<sequence length="234" mass="24427">MSKESFFLNQTPRLVLIAGATSASGIACAQTLGDAGVRVLAVGSNQARLDERLPFAEARFACDLADFAAVRELAESIHAAYGPIDGLIHLVGGWRGGKSIAGQSDEDWDFLHRSILTTLRNTTRVFVDDLLASPSGRLAIVSAEAVQNPTPSNANYGAAKAAAEHWVNAIARLFSKNAENASAISWVVKALSDSAPGEAAAGHTPVAWLADAALELLSDQAVALNGTRVALPQA</sequence>
<dbReference type="CDD" id="cd05233">
    <property type="entry name" value="SDR_c"/>
    <property type="match status" value="1"/>
</dbReference>